<dbReference type="Proteomes" id="UP000030755">
    <property type="component" value="Unassembled WGS sequence"/>
</dbReference>
<organism evidence="1 2">
    <name type="scientific">Rozella allomycis (strain CSF55)</name>
    <dbReference type="NCBI Taxonomy" id="988480"/>
    <lineage>
        <taxon>Eukaryota</taxon>
        <taxon>Fungi</taxon>
        <taxon>Fungi incertae sedis</taxon>
        <taxon>Cryptomycota</taxon>
        <taxon>Cryptomycota incertae sedis</taxon>
        <taxon>Rozella</taxon>
    </lineage>
</organism>
<dbReference type="EMBL" id="KE561073">
    <property type="protein sequence ID" value="EPZ33135.1"/>
    <property type="molecule type" value="Genomic_DNA"/>
</dbReference>
<reference evidence="1 2" key="1">
    <citation type="journal article" date="2013" name="Curr. Biol.">
        <title>Shared signatures of parasitism and phylogenomics unite Cryptomycota and microsporidia.</title>
        <authorList>
            <person name="James T.Y."/>
            <person name="Pelin A."/>
            <person name="Bonen L."/>
            <person name="Ahrendt S."/>
            <person name="Sain D."/>
            <person name="Corradi N."/>
            <person name="Stajich J.E."/>
        </authorList>
    </citation>
    <scope>NUCLEOTIDE SEQUENCE [LARGE SCALE GENOMIC DNA]</scope>
    <source>
        <strain evidence="1 2">CSF55</strain>
    </source>
</reference>
<evidence type="ECO:0000313" key="1">
    <source>
        <dbReference type="EMBL" id="EPZ33135.1"/>
    </source>
</evidence>
<evidence type="ECO:0000313" key="2">
    <source>
        <dbReference type="Proteomes" id="UP000030755"/>
    </source>
</evidence>
<dbReference type="AlphaFoldDB" id="A0A075ASL3"/>
<accession>A0A075ASL3</accession>
<keyword evidence="2" id="KW-1185">Reference proteome</keyword>
<dbReference type="HOGENOM" id="CLU_866412_0_0_1"/>
<sequence length="321" mass="36066">MEGDEKRVEGAKEVEEKDIEVVKEVNDVDAVKESDVEDLKVNETVEENRTKVEETEIDGTRIDGTREFTQTTKEIKDEIVDIESEIISFDEKPILSKSPSEKATATESNAIQTMDSIDSPTETIEGCNTLNLHSEGSLLSDLNQNQAPMTIFNPPMTIFTNPIMINSPISSIPILDSPVPDSEFDQHPEIIEIELEYQKNLQSIFNSYQLKRQSKIKQLVQAKKDSQLKSNQSDVEKRIIELQSRALSGFESEIKKRNSEISDELNIDSLKNIPLNSSLKSSANNLSINAPVPLHELTEVNQRVPSVHDADIVVYNDNAER</sequence>
<protein>
    <submittedName>
        <fullName evidence="1">Uncharacterized protein</fullName>
    </submittedName>
</protein>
<gene>
    <name evidence="1" type="ORF">O9G_005004</name>
</gene>
<name>A0A075ASL3_ROZAC</name>
<proteinExistence type="predicted"/>